<keyword evidence="2" id="KW-1185">Reference proteome</keyword>
<accession>A0A344UAM2</accession>
<protein>
    <recommendedName>
        <fullName evidence="3">HTH cro/C1-type domain-containing protein</fullName>
    </recommendedName>
</protein>
<gene>
    <name evidence="1" type="ORF">C0216_31085</name>
</gene>
<proteinExistence type="predicted"/>
<dbReference type="OrthoDB" id="4109870at2"/>
<organism evidence="1 2">
    <name type="scientific">Streptomyces globosus</name>
    <dbReference type="NCBI Taxonomy" id="68209"/>
    <lineage>
        <taxon>Bacteria</taxon>
        <taxon>Bacillati</taxon>
        <taxon>Actinomycetota</taxon>
        <taxon>Actinomycetes</taxon>
        <taxon>Kitasatosporales</taxon>
        <taxon>Streptomycetaceae</taxon>
        <taxon>Streptomyces</taxon>
    </lineage>
</organism>
<sequence>MARPMKQLPRTNDPLVAFARDLQALRKQAGNPPLALMAEHSGLSTATLSNAHTGKKLPTWATVNGYVLACGGDPESWSARWESLRLAAAGVTGDLCREALSRWERTGNLTPPHAADEGELRELLKTLLDFNGLSHRTLAKQAPGYSHVTYGAVLRGARPLKAKILYQILIGCGVYSLQSQEAWFHLLSSFSRSEGVEGGKLLARVDRPLRYAGDLDLKMLKAILERLERGRGLFAADIVSRDSINSLRTAYEDMLALLLSSLQRSQVQLPPKLAFALNRVVGELRNSSVPNPAAIDALVPLAMPFHPRLRTRVTMALKNAGELLRRAEAGELNIRGVAGLRLSLPPSPLHVQRTTPTAS</sequence>
<evidence type="ECO:0008006" key="3">
    <source>
        <dbReference type="Google" id="ProtNLM"/>
    </source>
</evidence>
<reference evidence="1 2" key="1">
    <citation type="submission" date="2018-01" db="EMBL/GenBank/DDBJ databases">
        <title>Draft genome Sequence of streptomyces globosus LZH-48.</title>
        <authorList>
            <person name="Ran K."/>
            <person name="Li Z."/>
            <person name="Wei S."/>
            <person name="Dong R."/>
        </authorList>
    </citation>
    <scope>NUCLEOTIDE SEQUENCE [LARGE SCALE GENOMIC DNA]</scope>
    <source>
        <strain evidence="1 2">LZH-48</strain>
        <plasmid evidence="1 2">unnamed1</plasmid>
    </source>
</reference>
<dbReference type="Proteomes" id="UP000252004">
    <property type="component" value="Plasmid unnamed1"/>
</dbReference>
<evidence type="ECO:0000313" key="2">
    <source>
        <dbReference type="Proteomes" id="UP000252004"/>
    </source>
</evidence>
<keyword evidence="1" id="KW-0614">Plasmid</keyword>
<dbReference type="EMBL" id="CP030863">
    <property type="protein sequence ID" value="AXE27943.1"/>
    <property type="molecule type" value="Genomic_DNA"/>
</dbReference>
<dbReference type="AlphaFoldDB" id="A0A344UAM2"/>
<geneLocation type="plasmid" evidence="1 2">
    <name>unnamed1</name>
</geneLocation>
<name>A0A344UAM2_9ACTN</name>
<dbReference type="KEGG" id="sgz:C0216_31085"/>
<evidence type="ECO:0000313" key="1">
    <source>
        <dbReference type="EMBL" id="AXE27943.1"/>
    </source>
</evidence>